<feature type="domain" description="Fructose-1-6-bisphosphatase class I N-terminal" evidence="1">
    <location>
        <begin position="22"/>
        <end position="68"/>
    </location>
</feature>
<evidence type="ECO:0000313" key="3">
    <source>
        <dbReference type="Proteomes" id="UP000268093"/>
    </source>
</evidence>
<evidence type="ECO:0000313" key="2">
    <source>
        <dbReference type="EMBL" id="RUP27264.1"/>
    </source>
</evidence>
<gene>
    <name evidence="2" type="ORF">BC936DRAFT_138745</name>
</gene>
<dbReference type="InterPro" id="IPR033391">
    <property type="entry name" value="FBPase_N"/>
</dbReference>
<reference evidence="2 3" key="1">
    <citation type="journal article" date="2018" name="New Phytol.">
        <title>Phylogenomics of Endogonaceae and evolution of mycorrhizas within Mucoromycota.</title>
        <authorList>
            <person name="Chang Y."/>
            <person name="Desiro A."/>
            <person name="Na H."/>
            <person name="Sandor L."/>
            <person name="Lipzen A."/>
            <person name="Clum A."/>
            <person name="Barry K."/>
            <person name="Grigoriev I.V."/>
            <person name="Martin F.M."/>
            <person name="Stajich J.E."/>
            <person name="Smith M.E."/>
            <person name="Bonito G."/>
            <person name="Spatafora J.W."/>
        </authorList>
    </citation>
    <scope>NUCLEOTIDE SEQUENCE [LARGE SCALE GENOMIC DNA]</scope>
    <source>
        <strain evidence="2 3">GMNB39</strain>
    </source>
</reference>
<dbReference type="Proteomes" id="UP000268093">
    <property type="component" value="Unassembled WGS sequence"/>
</dbReference>
<evidence type="ECO:0000259" key="1">
    <source>
        <dbReference type="Pfam" id="PF00316"/>
    </source>
</evidence>
<accession>A0A433BLQ4</accession>
<organism evidence="2 3">
    <name type="scientific">Jimgerdemannia flammicorona</name>
    <dbReference type="NCBI Taxonomy" id="994334"/>
    <lineage>
        <taxon>Eukaryota</taxon>
        <taxon>Fungi</taxon>
        <taxon>Fungi incertae sedis</taxon>
        <taxon>Mucoromycota</taxon>
        <taxon>Mucoromycotina</taxon>
        <taxon>Endogonomycetes</taxon>
        <taxon>Endogonales</taxon>
        <taxon>Endogonaceae</taxon>
        <taxon>Jimgerdemannia</taxon>
    </lineage>
</organism>
<dbReference type="Gene3D" id="3.30.540.10">
    <property type="entry name" value="Fructose-1,6-Bisphosphatase, subunit A, domain 1"/>
    <property type="match status" value="1"/>
</dbReference>
<comment type="caution">
    <text evidence="2">The sequence shown here is derived from an EMBL/GenBank/DDBJ whole genome shotgun (WGS) entry which is preliminary data.</text>
</comment>
<dbReference type="OrthoDB" id="10256725at2759"/>
<dbReference type="Pfam" id="PF00316">
    <property type="entry name" value="FBPase"/>
    <property type="match status" value="1"/>
</dbReference>
<name>A0A433BLQ4_9FUNG</name>
<keyword evidence="3" id="KW-1185">Reference proteome</keyword>
<protein>
    <recommendedName>
        <fullName evidence="1">Fructose-1-6-bisphosphatase class I N-terminal domain-containing protein</fullName>
    </recommendedName>
</protein>
<proteinExistence type="predicted"/>
<sequence>MAEIDNETLFEKINTGVGTDLITMTRWVLDQQRKVQDASGDLTILLTAIQFGCKFVASKVKQAGLINL</sequence>
<dbReference type="AlphaFoldDB" id="A0A433BLQ4"/>
<dbReference type="EMBL" id="RBNI01013666">
    <property type="protein sequence ID" value="RUP27264.1"/>
    <property type="molecule type" value="Genomic_DNA"/>
</dbReference>